<sequence length="179" mass="19716">MDIIKLNITLLFLLLTIHPNNAIAKRLSIEIRTAIEQPDCQAGTKSTQTIVVNTKTRTINDSQHSTGTTNILGCEFGSINDSFKTVGHYQTVDSIKFEAVGTTATIVTLGIGPSIDYAFSFYVDTKNETVTLAGEHDGYPTYYVNINNKPVYKFDQTTITSLADPMEIKVPSTVFHYGN</sequence>
<reference evidence="1 2" key="1">
    <citation type="submission" date="2015-11" db="EMBL/GenBank/DDBJ databases">
        <title>Genomic Taxonomy of the Vibrionaceae.</title>
        <authorList>
            <person name="Gomez-Gil B."/>
            <person name="Enciso-Ibarra J."/>
        </authorList>
    </citation>
    <scope>NUCLEOTIDE SEQUENCE [LARGE SCALE GENOMIC DNA]</scope>
    <source>
        <strain evidence="1 2">CAIM 912</strain>
    </source>
</reference>
<gene>
    <name evidence="1" type="ORF">ATN88_04285</name>
</gene>
<proteinExistence type="predicted"/>
<name>A0A135IBY3_9GAMM</name>
<dbReference type="EMBL" id="LNTY01000006">
    <property type="protein sequence ID" value="KXF82977.1"/>
    <property type="molecule type" value="Genomic_DNA"/>
</dbReference>
<dbReference type="RefSeq" id="WP_067410222.1">
    <property type="nucleotide sequence ID" value="NZ_LNTY01000006.1"/>
</dbReference>
<evidence type="ECO:0000313" key="2">
    <source>
        <dbReference type="Proteomes" id="UP000070529"/>
    </source>
</evidence>
<comment type="caution">
    <text evidence="1">The sequence shown here is derived from an EMBL/GenBank/DDBJ whole genome shotgun (WGS) entry which is preliminary data.</text>
</comment>
<dbReference type="STRING" id="294935.ATN88_04285"/>
<organism evidence="1 2">
    <name type="scientific">Enterovibrio coralii</name>
    <dbReference type="NCBI Taxonomy" id="294935"/>
    <lineage>
        <taxon>Bacteria</taxon>
        <taxon>Pseudomonadati</taxon>
        <taxon>Pseudomonadota</taxon>
        <taxon>Gammaproteobacteria</taxon>
        <taxon>Vibrionales</taxon>
        <taxon>Vibrionaceae</taxon>
        <taxon>Enterovibrio</taxon>
    </lineage>
</organism>
<keyword evidence="2" id="KW-1185">Reference proteome</keyword>
<dbReference type="AlphaFoldDB" id="A0A135IBY3"/>
<evidence type="ECO:0000313" key="1">
    <source>
        <dbReference type="EMBL" id="KXF82977.1"/>
    </source>
</evidence>
<accession>A0A135IBY3</accession>
<protein>
    <submittedName>
        <fullName evidence="1">Uncharacterized protein</fullName>
    </submittedName>
</protein>
<dbReference type="Proteomes" id="UP000070529">
    <property type="component" value="Unassembled WGS sequence"/>
</dbReference>
<dbReference type="OrthoDB" id="2627493at2"/>